<sequence length="254" mass="28438">MDVIGVNEDWLAFFARVITPQVYIPTTDVMGVRGRVLRTLRRGLPLRQAMSKLFNEVVLFVVDVHVRESTQKSIDRRFALNDHVQLIRVVDDMILFHKDIDMVINGWKALQSIMPALGLRLNKEKCGSCIVNKHLEEPDGLQTELPQKDIIYGMLRLQRDGQWIIDEEAWKQTHERLGQRIKDAHSVLSKVNVYNGYIRVRAVAGPREVSSGPRLQALRLSAAKSAGAGAVGGRILPQGDYGAILEGYAAGDGF</sequence>
<dbReference type="PANTHER" id="PTHR37015">
    <property type="entry name" value="REVERSE TRANSCRIPTASE DOMAIN-CONTAINING PROTEIN"/>
    <property type="match status" value="1"/>
</dbReference>
<proteinExistence type="predicted"/>
<reference evidence="1 2" key="1">
    <citation type="journal article" date="2018" name="New Phytol.">
        <title>Phylogenomics of Endogonaceae and evolution of mycorrhizas within Mucoromycota.</title>
        <authorList>
            <person name="Chang Y."/>
            <person name="Desiro A."/>
            <person name="Na H."/>
            <person name="Sandor L."/>
            <person name="Lipzen A."/>
            <person name="Clum A."/>
            <person name="Barry K."/>
            <person name="Grigoriev I.V."/>
            <person name="Martin F.M."/>
            <person name="Stajich J.E."/>
            <person name="Smith M.E."/>
            <person name="Bonito G."/>
            <person name="Spatafora J.W."/>
        </authorList>
    </citation>
    <scope>NUCLEOTIDE SEQUENCE [LARGE SCALE GENOMIC DNA]</scope>
    <source>
        <strain evidence="1 2">GMNB39</strain>
    </source>
</reference>
<organism evidence="1 2">
    <name type="scientific">Jimgerdemannia flammicorona</name>
    <dbReference type="NCBI Taxonomy" id="994334"/>
    <lineage>
        <taxon>Eukaryota</taxon>
        <taxon>Fungi</taxon>
        <taxon>Fungi incertae sedis</taxon>
        <taxon>Mucoromycota</taxon>
        <taxon>Mucoromycotina</taxon>
        <taxon>Endogonomycetes</taxon>
        <taxon>Endogonales</taxon>
        <taxon>Endogonaceae</taxon>
        <taxon>Jimgerdemannia</taxon>
    </lineage>
</organism>
<dbReference type="PANTHER" id="PTHR37015:SF2">
    <property type="entry name" value="REVERSE TRANSCRIPTASE DOMAIN-CONTAINING PROTEIN"/>
    <property type="match status" value="1"/>
</dbReference>
<dbReference type="EMBL" id="RBNI01031082">
    <property type="protein sequence ID" value="RUO95381.1"/>
    <property type="molecule type" value="Genomic_DNA"/>
</dbReference>
<evidence type="ECO:0000313" key="1">
    <source>
        <dbReference type="EMBL" id="RUO95381.1"/>
    </source>
</evidence>
<dbReference type="Proteomes" id="UP000268093">
    <property type="component" value="Unassembled WGS sequence"/>
</dbReference>
<keyword evidence="2" id="KW-1185">Reference proteome</keyword>
<evidence type="ECO:0000313" key="2">
    <source>
        <dbReference type="Proteomes" id="UP000268093"/>
    </source>
</evidence>
<name>A0A432ZXZ7_9FUNG</name>
<protein>
    <recommendedName>
        <fullName evidence="3">Reverse transcriptase domain-containing protein</fullName>
    </recommendedName>
</protein>
<accession>A0A432ZXZ7</accession>
<dbReference type="AlphaFoldDB" id="A0A432ZXZ7"/>
<dbReference type="OrthoDB" id="74545at2759"/>
<comment type="caution">
    <text evidence="1">The sequence shown here is derived from an EMBL/GenBank/DDBJ whole genome shotgun (WGS) entry which is preliminary data.</text>
</comment>
<evidence type="ECO:0008006" key="3">
    <source>
        <dbReference type="Google" id="ProtNLM"/>
    </source>
</evidence>
<gene>
    <name evidence="1" type="ORF">BC936DRAFT_144198</name>
</gene>